<dbReference type="InterPro" id="IPR010730">
    <property type="entry name" value="HET"/>
</dbReference>
<evidence type="ECO:0000259" key="2">
    <source>
        <dbReference type="Pfam" id="PF06985"/>
    </source>
</evidence>
<proteinExistence type="predicted"/>
<gene>
    <name evidence="3" type="ORF">CEP54_015646</name>
</gene>
<feature type="compositionally biased region" description="Polar residues" evidence="1">
    <location>
        <begin position="1"/>
        <end position="14"/>
    </location>
</feature>
<reference evidence="3 4" key="1">
    <citation type="submission" date="2017-06" db="EMBL/GenBank/DDBJ databases">
        <title>Comparative genomic analysis of Ambrosia Fusariam Clade fungi.</title>
        <authorList>
            <person name="Stajich J.E."/>
            <person name="Carrillo J."/>
            <person name="Kijimoto T."/>
            <person name="Eskalen A."/>
            <person name="O'Donnell K."/>
            <person name="Kasson M."/>
        </authorList>
    </citation>
    <scope>NUCLEOTIDE SEQUENCE [LARGE SCALE GENOMIC DNA]</scope>
    <source>
        <strain evidence="3 4">NRRL62584</strain>
    </source>
</reference>
<organism evidence="3 4">
    <name type="scientific">Fusarium duplospermum</name>
    <dbReference type="NCBI Taxonomy" id="1325734"/>
    <lineage>
        <taxon>Eukaryota</taxon>
        <taxon>Fungi</taxon>
        <taxon>Dikarya</taxon>
        <taxon>Ascomycota</taxon>
        <taxon>Pezizomycotina</taxon>
        <taxon>Sordariomycetes</taxon>
        <taxon>Hypocreomycetidae</taxon>
        <taxon>Hypocreales</taxon>
        <taxon>Nectriaceae</taxon>
        <taxon>Fusarium</taxon>
        <taxon>Fusarium solani species complex</taxon>
    </lineage>
</organism>
<name>A0A428NMG4_9HYPO</name>
<comment type="caution">
    <text evidence="3">The sequence shown here is derived from an EMBL/GenBank/DDBJ whole genome shotgun (WGS) entry which is preliminary data.</text>
</comment>
<evidence type="ECO:0000313" key="4">
    <source>
        <dbReference type="Proteomes" id="UP000288168"/>
    </source>
</evidence>
<dbReference type="EMBL" id="NKCI01000390">
    <property type="protein sequence ID" value="RSL41973.1"/>
    <property type="molecule type" value="Genomic_DNA"/>
</dbReference>
<dbReference type="Proteomes" id="UP000288168">
    <property type="component" value="Unassembled WGS sequence"/>
</dbReference>
<dbReference type="AlphaFoldDB" id="A0A428NMG4"/>
<dbReference type="PANTHER" id="PTHR24148:SF73">
    <property type="entry name" value="HET DOMAIN PROTEIN (AFU_ORTHOLOGUE AFUA_8G01020)"/>
    <property type="match status" value="1"/>
</dbReference>
<accession>A0A428NMG4</accession>
<dbReference type="InterPro" id="IPR052895">
    <property type="entry name" value="HetReg/Transcr_Mod"/>
</dbReference>
<evidence type="ECO:0000313" key="3">
    <source>
        <dbReference type="EMBL" id="RSL41973.1"/>
    </source>
</evidence>
<evidence type="ECO:0000256" key="1">
    <source>
        <dbReference type="SAM" id="MobiDB-lite"/>
    </source>
</evidence>
<dbReference type="STRING" id="1325734.A0A428NMG4"/>
<sequence>MNESAEATKSSQQPPGALSEHDVFQTPENEEFYAANLYNDLDATSKEIRIINILPDSGGGLIECEFLPEAPLVDMKGRYFALSYCAGSAKTTNIILVNWIRCNVFANLHHALVLARQYFKKSFGNSPLRLWVDQLCINQENNQERSHQVGFMRDIYECAQHTLICLSISDTRGTGLEWLSELCRNVPLREDDSMPNFENDEERNNLDAEMKRKQNQWHRDAYYIETILMCPEDSEPAVKRFWWYRLNRYFWKNMANERFANGWMAFYDVLGSPWWGRAWVFQEFIMSHDITFMFGRQFISWAQISQMLDCFCEIHESFLTSRDRLIGTNGLEINGPEDRVFCRVLEHIQRTGAQENVDRAGVMTKMKLRWNGRTDIKMLLAHSRYCESSDDRDRVYSFIGLAYPKYHIIPDYSSQNSPSDVLIETTKKIIQAEDSLDVLIQAAIPVASRRLALPSWVVDWTCKGRDDYFGKFSLKMRCGITHTSANASFREIIDSMNLHHPLVIEVWGIHVDTIRSIIRNEPFGNFETPQGYGGNSLSSAERGDEIWILYGLRIPIILRPESNGYRIVSCALVNDSPGRDGLPIVALGEIMELAETGQRTRKRISIF</sequence>
<feature type="domain" description="Heterokaryon incompatibility" evidence="2">
    <location>
        <begin position="79"/>
        <end position="283"/>
    </location>
</feature>
<feature type="region of interest" description="Disordered" evidence="1">
    <location>
        <begin position="1"/>
        <end position="21"/>
    </location>
</feature>
<dbReference type="PANTHER" id="PTHR24148">
    <property type="entry name" value="ANKYRIN REPEAT DOMAIN-CONTAINING PROTEIN 39 HOMOLOG-RELATED"/>
    <property type="match status" value="1"/>
</dbReference>
<dbReference type="OrthoDB" id="3477286at2759"/>
<protein>
    <recommendedName>
        <fullName evidence="2">Heterokaryon incompatibility domain-containing protein</fullName>
    </recommendedName>
</protein>
<dbReference type="Pfam" id="PF06985">
    <property type="entry name" value="HET"/>
    <property type="match status" value="1"/>
</dbReference>
<keyword evidence="4" id="KW-1185">Reference proteome</keyword>